<dbReference type="Proteomes" id="UP000236725">
    <property type="component" value="Unassembled WGS sequence"/>
</dbReference>
<organism evidence="3 4">
    <name type="scientific">Parabacteroides chinchillae</name>
    <dbReference type="NCBI Taxonomy" id="871327"/>
    <lineage>
        <taxon>Bacteria</taxon>
        <taxon>Pseudomonadati</taxon>
        <taxon>Bacteroidota</taxon>
        <taxon>Bacteroidia</taxon>
        <taxon>Bacteroidales</taxon>
        <taxon>Tannerellaceae</taxon>
        <taxon>Parabacteroides</taxon>
    </lineage>
</organism>
<evidence type="ECO:0000313" key="3">
    <source>
        <dbReference type="EMBL" id="SEG03860.1"/>
    </source>
</evidence>
<proteinExistence type="predicted"/>
<name>A0A8G2F390_9BACT</name>
<dbReference type="EMBL" id="FNVS01000013">
    <property type="protein sequence ID" value="SEG03860.1"/>
    <property type="molecule type" value="Genomic_DNA"/>
</dbReference>
<evidence type="ECO:0000313" key="4">
    <source>
        <dbReference type="Proteomes" id="UP000236725"/>
    </source>
</evidence>
<feature type="signal peptide" evidence="1">
    <location>
        <begin position="1"/>
        <end position="18"/>
    </location>
</feature>
<evidence type="ECO:0000256" key="1">
    <source>
        <dbReference type="SAM" id="SignalP"/>
    </source>
</evidence>
<keyword evidence="1" id="KW-0732">Signal</keyword>
<sequence>MKSVLILLAACLSAPAFANTGLQPSATDTIIIVKNKQIEVKDNGDRLKVRVYELTEEGDSVDREMVFEGHYRDGQSYERRKHIKSLNIPVPTWDKNFSAHWAGFGMGFCNFADGNLHVNDANGVSLRSGKSLEYNLNFLEWSFPFSRYNWAVVTGAGMRWNRYRLDSNKYFKEVDGVTSLVPAPDGIVYSASKLNTTSITIPLLLEWQKRQRNKTLYFFSAGVVGVFKTMSSSKVVYKDAHGDKHKEKMDGGMNLRPVSMDILLQAGFDWIGLYMKYSPVGIFERHKGPELYPVSIGLQLHI</sequence>
<evidence type="ECO:0000259" key="2">
    <source>
        <dbReference type="Pfam" id="PF13568"/>
    </source>
</evidence>
<dbReference type="AlphaFoldDB" id="A0A8G2F390"/>
<keyword evidence="4" id="KW-1185">Reference proteome</keyword>
<protein>
    <submittedName>
        <fullName evidence="3">Outer membrane protein beta-barrel domain-containing protein</fullName>
    </submittedName>
</protein>
<gene>
    <name evidence="3" type="ORF">SAMN05444001_1134</name>
</gene>
<dbReference type="InterPro" id="IPR025665">
    <property type="entry name" value="Beta-barrel_OMP_2"/>
</dbReference>
<feature type="domain" description="Outer membrane protein beta-barrel" evidence="2">
    <location>
        <begin position="126"/>
        <end position="276"/>
    </location>
</feature>
<accession>A0A8G2F390</accession>
<comment type="caution">
    <text evidence="3">The sequence shown here is derived from an EMBL/GenBank/DDBJ whole genome shotgun (WGS) entry which is preliminary data.</text>
</comment>
<dbReference type="RefSeq" id="WP_103983840.1">
    <property type="nucleotide sequence ID" value="NZ_FNVS01000013.1"/>
</dbReference>
<feature type="chain" id="PRO_5034111321" evidence="1">
    <location>
        <begin position="19"/>
        <end position="302"/>
    </location>
</feature>
<reference evidence="3 4" key="1">
    <citation type="submission" date="2016-10" db="EMBL/GenBank/DDBJ databases">
        <authorList>
            <person name="Varghese N."/>
            <person name="Submissions S."/>
        </authorList>
    </citation>
    <scope>NUCLEOTIDE SEQUENCE [LARGE SCALE GENOMIC DNA]</scope>
    <source>
        <strain evidence="3 4">DSM 29073</strain>
    </source>
</reference>
<dbReference type="Pfam" id="PF13568">
    <property type="entry name" value="OMP_b-brl_2"/>
    <property type="match status" value="1"/>
</dbReference>